<dbReference type="PANTHER" id="PTHR45953">
    <property type="entry name" value="IDURONATE 2-SULFATASE"/>
    <property type="match status" value="1"/>
</dbReference>
<gene>
    <name evidence="4" type="ORF">METZ01_LOCUS482644</name>
</gene>
<dbReference type="EMBL" id="UINC01207624">
    <property type="protein sequence ID" value="SVE29790.1"/>
    <property type="molecule type" value="Genomic_DNA"/>
</dbReference>
<dbReference type="InterPro" id="IPR017850">
    <property type="entry name" value="Alkaline_phosphatase_core_sf"/>
</dbReference>
<evidence type="ECO:0000256" key="1">
    <source>
        <dbReference type="ARBA" id="ARBA00022723"/>
    </source>
</evidence>
<evidence type="ECO:0000256" key="2">
    <source>
        <dbReference type="ARBA" id="ARBA00022801"/>
    </source>
</evidence>
<feature type="non-terminal residue" evidence="4">
    <location>
        <position position="241"/>
    </location>
</feature>
<evidence type="ECO:0000313" key="4">
    <source>
        <dbReference type="EMBL" id="SVE29790.1"/>
    </source>
</evidence>
<dbReference type="Gene3D" id="3.40.720.10">
    <property type="entry name" value="Alkaline Phosphatase, subunit A"/>
    <property type="match status" value="1"/>
</dbReference>
<dbReference type="InterPro" id="IPR000917">
    <property type="entry name" value="Sulfatase_N"/>
</dbReference>
<dbReference type="PANTHER" id="PTHR45953:SF1">
    <property type="entry name" value="IDURONATE 2-SULFATASE"/>
    <property type="match status" value="1"/>
</dbReference>
<feature type="domain" description="Sulfatase N-terminal" evidence="3">
    <location>
        <begin position="37"/>
        <end position="219"/>
    </location>
</feature>
<organism evidence="4">
    <name type="scientific">marine metagenome</name>
    <dbReference type="NCBI Taxonomy" id="408172"/>
    <lineage>
        <taxon>unclassified sequences</taxon>
        <taxon>metagenomes</taxon>
        <taxon>ecological metagenomes</taxon>
    </lineage>
</organism>
<reference evidence="4" key="1">
    <citation type="submission" date="2018-05" db="EMBL/GenBank/DDBJ databases">
        <authorList>
            <person name="Lanie J.A."/>
            <person name="Ng W.-L."/>
            <person name="Kazmierczak K.M."/>
            <person name="Andrzejewski T.M."/>
            <person name="Davidsen T.M."/>
            <person name="Wayne K.J."/>
            <person name="Tettelin H."/>
            <person name="Glass J.I."/>
            <person name="Rusch D."/>
            <person name="Podicherti R."/>
            <person name="Tsui H.-C.T."/>
            <person name="Winkler M.E."/>
        </authorList>
    </citation>
    <scope>NUCLEOTIDE SEQUENCE</scope>
</reference>
<sequence>LDHISLGLPPMGATWQNALDIKDGIQHPEERFPKKALPFAGRSDLTHTAFVAEQTIDYIERHQDGPFCCISGFYSPHSPWVAPREFIYRYDPDALSLPAFPPEFNARRGPDHYSDEELRRARVGYYAMVSEVDHHVGRILARLDQLGLAEDTIVAFTSDHGEWLGEHLKYGKGYPGHDCVTRVPLILRWPKHINAPGRTESGLLEGVDIVPTLLESAGIQIPTHLQGHSLYAALAGREKAD</sequence>
<evidence type="ECO:0000259" key="3">
    <source>
        <dbReference type="Pfam" id="PF00884"/>
    </source>
</evidence>
<dbReference type="SUPFAM" id="SSF53649">
    <property type="entry name" value="Alkaline phosphatase-like"/>
    <property type="match status" value="1"/>
</dbReference>
<dbReference type="GO" id="GO:0005737">
    <property type="term" value="C:cytoplasm"/>
    <property type="evidence" value="ECO:0007669"/>
    <property type="project" value="TreeGrafter"/>
</dbReference>
<dbReference type="GO" id="GO:0046872">
    <property type="term" value="F:metal ion binding"/>
    <property type="evidence" value="ECO:0007669"/>
    <property type="project" value="UniProtKB-KW"/>
</dbReference>
<name>A0A383CCF0_9ZZZZ</name>
<protein>
    <recommendedName>
        <fullName evidence="3">Sulfatase N-terminal domain-containing protein</fullName>
    </recommendedName>
</protein>
<proteinExistence type="predicted"/>
<accession>A0A383CCF0</accession>
<dbReference type="Pfam" id="PF00884">
    <property type="entry name" value="Sulfatase"/>
    <property type="match status" value="1"/>
</dbReference>
<keyword evidence="1" id="KW-0479">Metal-binding</keyword>
<dbReference type="AlphaFoldDB" id="A0A383CCF0"/>
<keyword evidence="2" id="KW-0378">Hydrolase</keyword>
<feature type="non-terminal residue" evidence="4">
    <location>
        <position position="1"/>
    </location>
</feature>
<dbReference type="GO" id="GO:0008484">
    <property type="term" value="F:sulfuric ester hydrolase activity"/>
    <property type="evidence" value="ECO:0007669"/>
    <property type="project" value="TreeGrafter"/>
</dbReference>